<reference evidence="1 2" key="1">
    <citation type="submission" date="2010-07" db="EMBL/GenBank/DDBJ databases">
        <title>The draft genome of Paenibacillus curdlanolyticus YK9.</title>
        <authorList>
            <consortium name="US DOE Joint Genome Institute (JGI-PGF)"/>
            <person name="Lucas S."/>
            <person name="Copeland A."/>
            <person name="Lapidus A."/>
            <person name="Cheng J.-F."/>
            <person name="Bruce D."/>
            <person name="Goodwin L."/>
            <person name="Pitluck S."/>
            <person name="Land M.L."/>
            <person name="Hauser L."/>
            <person name="Chang Y.-J."/>
            <person name="Jeffries C."/>
            <person name="Anderson I.J."/>
            <person name="Johnson E."/>
            <person name="Loganathan U."/>
            <person name="Mulhopadhyay B."/>
            <person name="Kyrpides N."/>
            <person name="Woyke T.J."/>
        </authorList>
    </citation>
    <scope>NUCLEOTIDE SEQUENCE [LARGE SCALE GENOMIC DNA]</scope>
    <source>
        <strain evidence="1 2">YK9</strain>
    </source>
</reference>
<name>E0I5G3_9BACL</name>
<evidence type="ECO:0008006" key="3">
    <source>
        <dbReference type="Google" id="ProtNLM"/>
    </source>
</evidence>
<dbReference type="Proteomes" id="UP000005387">
    <property type="component" value="Unassembled WGS sequence"/>
</dbReference>
<keyword evidence="2" id="KW-1185">Reference proteome</keyword>
<evidence type="ECO:0000313" key="2">
    <source>
        <dbReference type="Proteomes" id="UP000005387"/>
    </source>
</evidence>
<sequence length="141" mass="16116">MKLFLSKRKAILIVAVLTLILAIYYTFLRENEEIPNYENPSSIVESYSKARLYAETDLVIACIVPEKRSEPMLKQFAGGVHKDSHYSIKILNVELNGNKGNVTYHATLKWGEPLNTAEELNETAPVVKVDGKWYIDREEAW</sequence>
<dbReference type="RefSeq" id="WP_006036900.1">
    <property type="nucleotide sequence ID" value="NZ_AEDD01000002.1"/>
</dbReference>
<organism evidence="1 2">
    <name type="scientific">Paenibacillus curdlanolyticus YK9</name>
    <dbReference type="NCBI Taxonomy" id="717606"/>
    <lineage>
        <taxon>Bacteria</taxon>
        <taxon>Bacillati</taxon>
        <taxon>Bacillota</taxon>
        <taxon>Bacilli</taxon>
        <taxon>Bacillales</taxon>
        <taxon>Paenibacillaceae</taxon>
        <taxon>Paenibacillus</taxon>
    </lineage>
</organism>
<dbReference type="EMBL" id="AEDD01000002">
    <property type="protein sequence ID" value="EFM12205.1"/>
    <property type="molecule type" value="Genomic_DNA"/>
</dbReference>
<gene>
    <name evidence="1" type="ORF">PaecuDRAFT_0885</name>
</gene>
<evidence type="ECO:0000313" key="1">
    <source>
        <dbReference type="EMBL" id="EFM12205.1"/>
    </source>
</evidence>
<accession>E0I5G3</accession>
<dbReference type="AlphaFoldDB" id="E0I5G3"/>
<proteinExistence type="predicted"/>
<protein>
    <recommendedName>
        <fullName evidence="3">DUF4878 domain-containing protein</fullName>
    </recommendedName>
</protein>